<dbReference type="EMBL" id="GEGO01004097">
    <property type="protein sequence ID" value="JAR91307.1"/>
    <property type="molecule type" value="Transcribed_RNA"/>
</dbReference>
<organism evidence="2">
    <name type="scientific">Ixodes ricinus</name>
    <name type="common">Common tick</name>
    <name type="synonym">Acarus ricinus</name>
    <dbReference type="NCBI Taxonomy" id="34613"/>
    <lineage>
        <taxon>Eukaryota</taxon>
        <taxon>Metazoa</taxon>
        <taxon>Ecdysozoa</taxon>
        <taxon>Arthropoda</taxon>
        <taxon>Chelicerata</taxon>
        <taxon>Arachnida</taxon>
        <taxon>Acari</taxon>
        <taxon>Parasitiformes</taxon>
        <taxon>Ixodida</taxon>
        <taxon>Ixodoidea</taxon>
        <taxon>Ixodidae</taxon>
        <taxon>Ixodinae</taxon>
        <taxon>Ixodes</taxon>
    </lineage>
</organism>
<protein>
    <submittedName>
        <fullName evidence="2">Uncharacterized protein</fullName>
    </submittedName>
</protein>
<sequence>MRSLCKSFSFFLISSLLPCNNALDFFFFFAYVQICFGLFSLLNRFSFFMGNRFKMKSFFFVCACSVFLALSPSNSLLFAQFCLRLDLLEMFGFPAFFWGEGTG</sequence>
<feature type="transmembrane region" description="Helical" evidence="1">
    <location>
        <begin position="28"/>
        <end position="46"/>
    </location>
</feature>
<keyword evidence="1" id="KW-0812">Transmembrane</keyword>
<proteinExistence type="predicted"/>
<keyword evidence="1" id="KW-1133">Transmembrane helix</keyword>
<keyword evidence="1" id="KW-0472">Membrane</keyword>
<name>A0A147BKI9_IXORI</name>
<feature type="transmembrane region" description="Helical" evidence="1">
    <location>
        <begin position="58"/>
        <end position="81"/>
    </location>
</feature>
<evidence type="ECO:0000313" key="2">
    <source>
        <dbReference type="EMBL" id="JAR91307.1"/>
    </source>
</evidence>
<accession>A0A147BKI9</accession>
<evidence type="ECO:0000256" key="1">
    <source>
        <dbReference type="SAM" id="Phobius"/>
    </source>
</evidence>
<reference evidence="2" key="1">
    <citation type="journal article" date="2018" name="PLoS Negl. Trop. Dis.">
        <title>Sialome diversity of ticks revealed by RNAseq of single tick salivary glands.</title>
        <authorList>
            <person name="Perner J."/>
            <person name="Kropackova S."/>
            <person name="Kopacek P."/>
            <person name="Ribeiro J.M."/>
        </authorList>
    </citation>
    <scope>NUCLEOTIDE SEQUENCE</scope>
    <source>
        <strain evidence="2">Siblings of single egg batch collected in Ceske Budejovice</strain>
        <tissue evidence="2">Salivary glands</tissue>
    </source>
</reference>
<dbReference type="AlphaFoldDB" id="A0A147BKI9"/>